<protein>
    <submittedName>
        <fullName evidence="1">Uncharacterized protein</fullName>
    </submittedName>
</protein>
<accession>A0A7J8Q8M7</accession>
<organism evidence="1 2">
    <name type="scientific">Gossypium raimondii</name>
    <name type="common">Peruvian cotton</name>
    <name type="synonym">Gossypium klotzschianum subsp. raimondii</name>
    <dbReference type="NCBI Taxonomy" id="29730"/>
    <lineage>
        <taxon>Eukaryota</taxon>
        <taxon>Viridiplantae</taxon>
        <taxon>Streptophyta</taxon>
        <taxon>Embryophyta</taxon>
        <taxon>Tracheophyta</taxon>
        <taxon>Spermatophyta</taxon>
        <taxon>Magnoliopsida</taxon>
        <taxon>eudicotyledons</taxon>
        <taxon>Gunneridae</taxon>
        <taxon>Pentapetalae</taxon>
        <taxon>rosids</taxon>
        <taxon>malvids</taxon>
        <taxon>Malvales</taxon>
        <taxon>Malvaceae</taxon>
        <taxon>Malvoideae</taxon>
        <taxon>Gossypium</taxon>
    </lineage>
</organism>
<dbReference type="EMBL" id="JABEZZ010000010">
    <property type="protein sequence ID" value="MBA0597640.1"/>
    <property type="molecule type" value="Genomic_DNA"/>
</dbReference>
<dbReference type="Proteomes" id="UP000593578">
    <property type="component" value="Unassembled WGS sequence"/>
</dbReference>
<evidence type="ECO:0000313" key="2">
    <source>
        <dbReference type="Proteomes" id="UP000593578"/>
    </source>
</evidence>
<gene>
    <name evidence="1" type="ORF">Gorai_007440</name>
</gene>
<reference evidence="1 2" key="1">
    <citation type="journal article" date="2019" name="Genome Biol. Evol.">
        <title>Insights into the evolution of the New World diploid cottons (Gossypium, subgenus Houzingenia) based on genome sequencing.</title>
        <authorList>
            <person name="Grover C.E."/>
            <person name="Arick M.A. 2nd"/>
            <person name="Thrash A."/>
            <person name="Conover J.L."/>
            <person name="Sanders W.S."/>
            <person name="Peterson D.G."/>
            <person name="Frelichowski J.E."/>
            <person name="Scheffler J.A."/>
            <person name="Scheffler B.E."/>
            <person name="Wendel J.F."/>
        </authorList>
    </citation>
    <scope>NUCLEOTIDE SEQUENCE [LARGE SCALE GENOMIC DNA]</scope>
    <source>
        <strain evidence="1">8</strain>
        <tissue evidence="1">Leaf</tissue>
    </source>
</reference>
<dbReference type="AlphaFoldDB" id="A0A7J8Q8M7"/>
<sequence>MRRRSVVVYSCCSHGPSGDYHFYVEPWPSYMGLSEELEDIRPLLDQHLKTEFEWMLYIDTDVISCILLEMWDNRQMWVAKVSLHEEHIEAWDRRAILTRSQTIFRSGHGDVGAEPHVGADADVRIATNENTDTDVYAVINENIDARYLSDTTEKDDYAADPEETTVQWVVLDTYLGDDDDDEKPTGPHLRIHSC</sequence>
<evidence type="ECO:0000313" key="1">
    <source>
        <dbReference type="EMBL" id="MBA0597640.1"/>
    </source>
</evidence>
<comment type="caution">
    <text evidence="1">The sequence shown here is derived from an EMBL/GenBank/DDBJ whole genome shotgun (WGS) entry which is preliminary data.</text>
</comment>
<proteinExistence type="predicted"/>
<name>A0A7J8Q8M7_GOSRA</name>